<name>A0A1B1Z5Y8_9BACL</name>
<sequence>MKWKISIFMLIIILVIGIIYQPFVKKEARESITFFPIDNSFSFTDAITSIKFEEGTASNYELEWDVESESSESVYLRQDIAMIYENGKLANKMTEWKTNAKSIDLEKNIHGKTPGLWEGISYHQGEIHINEEKYRSVQRMSSDYLYTVRPNNTFTGFKEPNSASERRLKNFLDQETNKYLQNTLTKLLENYQINRNNYHVISLQSLTGYNEKALPGFNSLKSQEIIGKLWEGLYKNYFINITTKTGQKISPIGSSMPYILLSKDKTHLFVLFQTATGENIQLIQYIS</sequence>
<accession>A0A1B1Z5Y8</accession>
<evidence type="ECO:0000256" key="1">
    <source>
        <dbReference type="SAM" id="Phobius"/>
    </source>
</evidence>
<proteinExistence type="predicted"/>
<dbReference type="EMBL" id="CP016761">
    <property type="protein sequence ID" value="ANX12893.1"/>
    <property type="molecule type" value="Genomic_DNA"/>
</dbReference>
<gene>
    <name evidence="2" type="ORF">ABE41_012820</name>
</gene>
<protein>
    <submittedName>
        <fullName evidence="2">Uncharacterized protein</fullName>
    </submittedName>
</protein>
<feature type="transmembrane region" description="Helical" evidence="1">
    <location>
        <begin position="7"/>
        <end position="24"/>
    </location>
</feature>
<keyword evidence="1" id="KW-0472">Membrane</keyword>
<dbReference type="Proteomes" id="UP000077412">
    <property type="component" value="Chromosome"/>
</dbReference>
<dbReference type="RefSeq" id="WP_066290923.1">
    <property type="nucleotide sequence ID" value="NZ_CP016761.1"/>
</dbReference>
<keyword evidence="1" id="KW-1133">Transmembrane helix</keyword>
<organism evidence="2 3">
    <name type="scientific">Fictibacillus arsenicus</name>
    <dbReference type="NCBI Taxonomy" id="255247"/>
    <lineage>
        <taxon>Bacteria</taxon>
        <taxon>Bacillati</taxon>
        <taxon>Bacillota</taxon>
        <taxon>Bacilli</taxon>
        <taxon>Bacillales</taxon>
        <taxon>Fictibacillaceae</taxon>
        <taxon>Fictibacillus</taxon>
    </lineage>
</organism>
<keyword evidence="1" id="KW-0812">Transmembrane</keyword>
<dbReference type="STRING" id="255247.ABE41_012820"/>
<dbReference type="OrthoDB" id="2959394at2"/>
<reference evidence="2 3" key="1">
    <citation type="submission" date="2016-08" db="EMBL/GenBank/DDBJ databases">
        <title>Complete genome sequence of Fictibacillus arsenicus G25-54, a strain with toxicity to nematodes and a potential arsenic-resistance activity.</title>
        <authorList>
            <person name="Zheng Z."/>
        </authorList>
    </citation>
    <scope>NUCLEOTIDE SEQUENCE [LARGE SCALE GENOMIC DNA]</scope>
    <source>
        <strain evidence="2 3">G25-54</strain>
    </source>
</reference>
<dbReference type="AlphaFoldDB" id="A0A1B1Z5Y8"/>
<keyword evidence="3" id="KW-1185">Reference proteome</keyword>
<evidence type="ECO:0000313" key="3">
    <source>
        <dbReference type="Proteomes" id="UP000077412"/>
    </source>
</evidence>
<dbReference type="KEGG" id="far:ABE41_012820"/>
<evidence type="ECO:0000313" key="2">
    <source>
        <dbReference type="EMBL" id="ANX12893.1"/>
    </source>
</evidence>